<dbReference type="InterPro" id="IPR057793">
    <property type="entry name" value="YnfU-like"/>
</dbReference>
<accession>A0ABV4E2N7</accession>
<name>A0ABV4E2N7_9GAMM</name>
<organism evidence="1 2">
    <name type="scientific">Erwinia aeris</name>
    <dbReference type="NCBI Taxonomy" id="3239803"/>
    <lineage>
        <taxon>Bacteria</taxon>
        <taxon>Pseudomonadati</taxon>
        <taxon>Pseudomonadota</taxon>
        <taxon>Gammaproteobacteria</taxon>
        <taxon>Enterobacterales</taxon>
        <taxon>Erwiniaceae</taxon>
        <taxon>Erwinia</taxon>
    </lineage>
</organism>
<proteinExistence type="predicted"/>
<evidence type="ECO:0000313" key="1">
    <source>
        <dbReference type="EMBL" id="MEY8769161.1"/>
    </source>
</evidence>
<evidence type="ECO:0000313" key="2">
    <source>
        <dbReference type="Proteomes" id="UP001565243"/>
    </source>
</evidence>
<keyword evidence="2" id="KW-1185">Reference proteome</keyword>
<dbReference type="NCBIfam" id="NF038384">
    <property type="entry name" value="zinc_YnfU_fam"/>
    <property type="match status" value="1"/>
</dbReference>
<comment type="caution">
    <text evidence="1">The sequence shown here is derived from an EMBL/GenBank/DDBJ whole genome shotgun (WGS) entry which is preliminary data.</text>
</comment>
<protein>
    <submittedName>
        <fullName evidence="1">YnfU family zinc-binding protein</fullName>
    </submittedName>
</protein>
<sequence length="53" mass="5877">MSFFAQMMDRIARINADAKCPICGKSSKHSVAKISREQALLCPHCKSLFVIHG</sequence>
<gene>
    <name evidence="1" type="ORF">AB6T85_01730</name>
</gene>
<reference evidence="1 2" key="1">
    <citation type="submission" date="2024-07" db="EMBL/GenBank/DDBJ databases">
        <authorList>
            <person name="Hebao G."/>
        </authorList>
    </citation>
    <scope>NUCLEOTIDE SEQUENCE [LARGE SCALE GENOMIC DNA]</scope>
    <source>
        <strain evidence="1 2">ACCC 02193</strain>
    </source>
</reference>
<dbReference type="EMBL" id="JBGFFX010000001">
    <property type="protein sequence ID" value="MEY8769161.1"/>
    <property type="molecule type" value="Genomic_DNA"/>
</dbReference>
<dbReference type="Pfam" id="PF23499">
    <property type="entry name" value="YnfU"/>
    <property type="match status" value="1"/>
</dbReference>
<dbReference type="Proteomes" id="UP001565243">
    <property type="component" value="Unassembled WGS sequence"/>
</dbReference>
<dbReference type="RefSeq" id="WP_301251653.1">
    <property type="nucleotide sequence ID" value="NZ_JBGFFX010000001.1"/>
</dbReference>